<dbReference type="PROSITE" id="PS50931">
    <property type="entry name" value="HTH_LYSR"/>
    <property type="match status" value="1"/>
</dbReference>
<dbReference type="GO" id="GO:0003700">
    <property type="term" value="F:DNA-binding transcription factor activity"/>
    <property type="evidence" value="ECO:0007669"/>
    <property type="project" value="InterPro"/>
</dbReference>
<dbReference type="Proteomes" id="UP000256862">
    <property type="component" value="Plasmid CO2235_mp"/>
</dbReference>
<dbReference type="InterPro" id="IPR036390">
    <property type="entry name" value="WH_DNA-bd_sf"/>
</dbReference>
<dbReference type="SUPFAM" id="SSF53850">
    <property type="entry name" value="Periplasmic binding protein-like II"/>
    <property type="match status" value="1"/>
</dbReference>
<evidence type="ECO:0000256" key="2">
    <source>
        <dbReference type="ARBA" id="ARBA00023015"/>
    </source>
</evidence>
<protein>
    <recommendedName>
        <fullName evidence="5">HTH lysR-type domain-containing protein</fullName>
    </recommendedName>
</protein>
<dbReference type="EMBL" id="OGUS01000132">
    <property type="protein sequence ID" value="SPC18342.1"/>
    <property type="molecule type" value="Genomic_DNA"/>
</dbReference>
<sequence length="347" mass="37706">MRLMLGQIIDLEKYILTANPIYLTYTNVELRHLRYFLAVAEHGSVTRAAEQLGIQQPPLSQQLKALEAELGVALFERQPRGVALTPAGLALRDDAEDLFSRIAQMRARMQRLARGDEGSLAIGFTSSAAAHRLTPEVLRECRRRFPRVALSLTECNAAEAIERLADGTLSAALLRAPVQHPEGVRFDLLLEEDMVIALPLDHPLLRKRQAAGIAATAPVSLRELAADPFILVRRPGAPGMYHDLLRACEALGFTPRVGAEVERMLTNLNLVAAGAGVSVVPGSMASLNRHGVAYCPMQEADRLRAPLTLGYREDAAQGGDPALAALVALTHRLAARHRRRPAKAADA</sequence>
<keyword evidence="4" id="KW-0804">Transcription</keyword>
<dbReference type="Pfam" id="PF00126">
    <property type="entry name" value="HTH_1"/>
    <property type="match status" value="1"/>
</dbReference>
<dbReference type="GO" id="GO:0032993">
    <property type="term" value="C:protein-DNA complex"/>
    <property type="evidence" value="ECO:0007669"/>
    <property type="project" value="TreeGrafter"/>
</dbReference>
<gene>
    <name evidence="6" type="ORF">CO2235_MP10453</name>
</gene>
<comment type="caution">
    <text evidence="6">The sequence shown here is derived from an EMBL/GenBank/DDBJ whole genome shotgun (WGS) entry which is preliminary data.</text>
</comment>
<reference evidence="6" key="1">
    <citation type="submission" date="2018-01" db="EMBL/GenBank/DDBJ databases">
        <authorList>
            <person name="Clerissi C."/>
        </authorList>
    </citation>
    <scope>NUCLEOTIDE SEQUENCE</scope>
    <source>
        <strain evidence="6">Cupriavidus oxalaticus LMG 2235</strain>
    </source>
</reference>
<evidence type="ECO:0000256" key="1">
    <source>
        <dbReference type="ARBA" id="ARBA00009437"/>
    </source>
</evidence>
<comment type="similarity">
    <text evidence="1">Belongs to the LysR transcriptional regulatory family.</text>
</comment>
<dbReference type="InterPro" id="IPR036388">
    <property type="entry name" value="WH-like_DNA-bd_sf"/>
</dbReference>
<dbReference type="AlphaFoldDB" id="A0A375GEA6"/>
<dbReference type="Pfam" id="PF03466">
    <property type="entry name" value="LysR_substrate"/>
    <property type="match status" value="1"/>
</dbReference>
<dbReference type="InterPro" id="IPR005119">
    <property type="entry name" value="LysR_subst-bd"/>
</dbReference>
<dbReference type="PANTHER" id="PTHR30346">
    <property type="entry name" value="TRANSCRIPTIONAL DUAL REGULATOR HCAR-RELATED"/>
    <property type="match status" value="1"/>
</dbReference>
<evidence type="ECO:0000313" key="6">
    <source>
        <dbReference type="EMBL" id="SPC18342.1"/>
    </source>
</evidence>
<dbReference type="SUPFAM" id="SSF46785">
    <property type="entry name" value="Winged helix' DNA-binding domain"/>
    <property type="match status" value="1"/>
</dbReference>
<feature type="domain" description="HTH lysR-type" evidence="5">
    <location>
        <begin position="28"/>
        <end position="85"/>
    </location>
</feature>
<dbReference type="Gene3D" id="1.10.10.10">
    <property type="entry name" value="Winged helix-like DNA-binding domain superfamily/Winged helix DNA-binding domain"/>
    <property type="match status" value="1"/>
</dbReference>
<dbReference type="InterPro" id="IPR000847">
    <property type="entry name" value="LysR_HTH_N"/>
</dbReference>
<accession>A0A375GEA6</accession>
<name>A0A375GEA6_9BURK</name>
<dbReference type="Gene3D" id="3.40.190.10">
    <property type="entry name" value="Periplasmic binding protein-like II"/>
    <property type="match status" value="2"/>
</dbReference>
<evidence type="ECO:0000259" key="5">
    <source>
        <dbReference type="PROSITE" id="PS50931"/>
    </source>
</evidence>
<dbReference type="PRINTS" id="PR00039">
    <property type="entry name" value="HTHLYSR"/>
</dbReference>
<dbReference type="FunFam" id="1.10.10.10:FF:000001">
    <property type="entry name" value="LysR family transcriptional regulator"/>
    <property type="match status" value="1"/>
</dbReference>
<dbReference type="GO" id="GO:0003677">
    <property type="term" value="F:DNA binding"/>
    <property type="evidence" value="ECO:0007669"/>
    <property type="project" value="UniProtKB-KW"/>
</dbReference>
<evidence type="ECO:0000256" key="4">
    <source>
        <dbReference type="ARBA" id="ARBA00023163"/>
    </source>
</evidence>
<organism evidence="6">
    <name type="scientific">Cupriavidus oxalaticus</name>
    <dbReference type="NCBI Taxonomy" id="96344"/>
    <lineage>
        <taxon>Bacteria</taxon>
        <taxon>Pseudomonadati</taxon>
        <taxon>Pseudomonadota</taxon>
        <taxon>Betaproteobacteria</taxon>
        <taxon>Burkholderiales</taxon>
        <taxon>Burkholderiaceae</taxon>
        <taxon>Cupriavidus</taxon>
    </lineage>
</organism>
<proteinExistence type="inferred from homology"/>
<dbReference type="PANTHER" id="PTHR30346:SF30">
    <property type="entry name" value="SMALL NEUTRAL PROTEASE REGULATORY PROTEIN"/>
    <property type="match status" value="1"/>
</dbReference>
<evidence type="ECO:0000256" key="3">
    <source>
        <dbReference type="ARBA" id="ARBA00023125"/>
    </source>
</evidence>
<keyword evidence="2" id="KW-0805">Transcription regulation</keyword>
<keyword evidence="3" id="KW-0238">DNA-binding</keyword>